<feature type="signal peptide" evidence="1">
    <location>
        <begin position="1"/>
        <end position="21"/>
    </location>
</feature>
<gene>
    <name evidence="2" type="ORF">B9Z19DRAFT_1103054</name>
</gene>
<accession>A0A2T6ZIA2</accession>
<sequence length="172" mass="18371">MQTKIFLTSLLATFLAVGVTATPASVKARDVRTDHIVDFSKVANSVGSVKPPPKGQVITPKDNDVPVVGTSVKARDLESLEKRTAGCLYVTQDANFSGPSAYLCPIATNGGCTDWTNTWRYTISSFGPDPGTTCQIYTDPNCGGTASVAFGYPGYGKLGGWNDNMGSFRCWW</sequence>
<dbReference type="STRING" id="42251.A0A2T6ZIA2"/>
<dbReference type="AlphaFoldDB" id="A0A2T6ZIA2"/>
<feature type="chain" id="PRO_5015520829" evidence="1">
    <location>
        <begin position="22"/>
        <end position="172"/>
    </location>
</feature>
<evidence type="ECO:0000313" key="3">
    <source>
        <dbReference type="Proteomes" id="UP000244722"/>
    </source>
</evidence>
<evidence type="ECO:0000256" key="1">
    <source>
        <dbReference type="SAM" id="SignalP"/>
    </source>
</evidence>
<keyword evidence="1" id="KW-0732">Signal</keyword>
<organism evidence="2 3">
    <name type="scientific">Tuber borchii</name>
    <name type="common">White truffle</name>
    <dbReference type="NCBI Taxonomy" id="42251"/>
    <lineage>
        <taxon>Eukaryota</taxon>
        <taxon>Fungi</taxon>
        <taxon>Dikarya</taxon>
        <taxon>Ascomycota</taxon>
        <taxon>Pezizomycotina</taxon>
        <taxon>Pezizomycetes</taxon>
        <taxon>Pezizales</taxon>
        <taxon>Tuberaceae</taxon>
        <taxon>Tuber</taxon>
    </lineage>
</organism>
<dbReference type="EMBL" id="NESQ01000242">
    <property type="protein sequence ID" value="PUU75228.1"/>
    <property type="molecule type" value="Genomic_DNA"/>
</dbReference>
<comment type="caution">
    <text evidence="2">The sequence shown here is derived from an EMBL/GenBank/DDBJ whole genome shotgun (WGS) entry which is preliminary data.</text>
</comment>
<dbReference type="OrthoDB" id="2910287at2759"/>
<dbReference type="Gene3D" id="2.60.20.10">
    <property type="entry name" value="Crystallins"/>
    <property type="match status" value="1"/>
</dbReference>
<name>A0A2T6ZIA2_TUBBO</name>
<proteinExistence type="predicted"/>
<keyword evidence="3" id="KW-1185">Reference proteome</keyword>
<reference evidence="2 3" key="1">
    <citation type="submission" date="2017-04" db="EMBL/GenBank/DDBJ databases">
        <title>Draft genome sequence of Tuber borchii Vittad., a whitish edible truffle.</title>
        <authorList>
            <consortium name="DOE Joint Genome Institute"/>
            <person name="Murat C."/>
            <person name="Kuo A."/>
            <person name="Barry K.W."/>
            <person name="Clum A."/>
            <person name="Dockter R.B."/>
            <person name="Fauchery L."/>
            <person name="Iotti M."/>
            <person name="Kohler A."/>
            <person name="Labutti K."/>
            <person name="Lindquist E.A."/>
            <person name="Lipzen A."/>
            <person name="Ohm R.A."/>
            <person name="Wang M."/>
            <person name="Grigoriev I.V."/>
            <person name="Zambonelli A."/>
            <person name="Martin F.M."/>
        </authorList>
    </citation>
    <scope>NUCLEOTIDE SEQUENCE [LARGE SCALE GENOMIC DNA]</scope>
    <source>
        <strain evidence="2 3">Tbo3840</strain>
    </source>
</reference>
<dbReference type="Proteomes" id="UP000244722">
    <property type="component" value="Unassembled WGS sequence"/>
</dbReference>
<protein>
    <submittedName>
        <fullName evidence="2">Uncharacterized protein</fullName>
    </submittedName>
</protein>
<evidence type="ECO:0000313" key="2">
    <source>
        <dbReference type="EMBL" id="PUU75228.1"/>
    </source>
</evidence>